<keyword evidence="3" id="KW-1185">Reference proteome</keyword>
<feature type="compositionally biased region" description="Polar residues" evidence="1">
    <location>
        <begin position="52"/>
        <end position="64"/>
    </location>
</feature>
<evidence type="ECO:0000256" key="1">
    <source>
        <dbReference type="SAM" id="MobiDB-lite"/>
    </source>
</evidence>
<dbReference type="EMBL" id="JBBWWQ010000001">
    <property type="protein sequence ID" value="KAK8957249.1"/>
    <property type="molecule type" value="Genomic_DNA"/>
</dbReference>
<sequence>MAAALGILLVCSPFSTHTPSRRLLLNPRGARRFPTICLRSPSSSPHLPSEGTIDSPSSSSTTVQAAGDRFLDATTHAEERHGYKLASDSSGSPAVRVTPSAESTIEKTYSSPLDGCVQSKRRCKQISGLDLKSLGCLRTD</sequence>
<dbReference type="AlphaFoldDB" id="A0AAP0C3S5"/>
<evidence type="ECO:0000313" key="2">
    <source>
        <dbReference type="EMBL" id="KAK8957249.1"/>
    </source>
</evidence>
<accession>A0AAP0C3S5</accession>
<evidence type="ECO:0000313" key="3">
    <source>
        <dbReference type="Proteomes" id="UP001418222"/>
    </source>
</evidence>
<organism evidence="2 3">
    <name type="scientific">Platanthera zijinensis</name>
    <dbReference type="NCBI Taxonomy" id="2320716"/>
    <lineage>
        <taxon>Eukaryota</taxon>
        <taxon>Viridiplantae</taxon>
        <taxon>Streptophyta</taxon>
        <taxon>Embryophyta</taxon>
        <taxon>Tracheophyta</taxon>
        <taxon>Spermatophyta</taxon>
        <taxon>Magnoliopsida</taxon>
        <taxon>Liliopsida</taxon>
        <taxon>Asparagales</taxon>
        <taxon>Orchidaceae</taxon>
        <taxon>Orchidoideae</taxon>
        <taxon>Orchideae</taxon>
        <taxon>Orchidinae</taxon>
        <taxon>Platanthera</taxon>
    </lineage>
</organism>
<feature type="region of interest" description="Disordered" evidence="1">
    <location>
        <begin position="38"/>
        <end position="104"/>
    </location>
</feature>
<feature type="compositionally biased region" description="Basic and acidic residues" evidence="1">
    <location>
        <begin position="69"/>
        <end position="82"/>
    </location>
</feature>
<protein>
    <submittedName>
        <fullName evidence="2">Uncharacterized protein</fullName>
    </submittedName>
</protein>
<comment type="caution">
    <text evidence="2">The sequence shown here is derived from an EMBL/GenBank/DDBJ whole genome shotgun (WGS) entry which is preliminary data.</text>
</comment>
<proteinExistence type="predicted"/>
<name>A0AAP0C3S5_9ASPA</name>
<gene>
    <name evidence="2" type="ORF">KSP39_PZI001272</name>
</gene>
<feature type="compositionally biased region" description="Low complexity" evidence="1">
    <location>
        <begin position="40"/>
        <end position="49"/>
    </location>
</feature>
<reference evidence="2 3" key="1">
    <citation type="journal article" date="2022" name="Nat. Plants">
        <title>Genomes of leafy and leafless Platanthera orchids illuminate the evolution of mycoheterotrophy.</title>
        <authorList>
            <person name="Li M.H."/>
            <person name="Liu K.W."/>
            <person name="Li Z."/>
            <person name="Lu H.C."/>
            <person name="Ye Q.L."/>
            <person name="Zhang D."/>
            <person name="Wang J.Y."/>
            <person name="Li Y.F."/>
            <person name="Zhong Z.M."/>
            <person name="Liu X."/>
            <person name="Yu X."/>
            <person name="Liu D.K."/>
            <person name="Tu X.D."/>
            <person name="Liu B."/>
            <person name="Hao Y."/>
            <person name="Liao X.Y."/>
            <person name="Jiang Y.T."/>
            <person name="Sun W.H."/>
            <person name="Chen J."/>
            <person name="Chen Y.Q."/>
            <person name="Ai Y."/>
            <person name="Zhai J.W."/>
            <person name="Wu S.S."/>
            <person name="Zhou Z."/>
            <person name="Hsiao Y.Y."/>
            <person name="Wu W.L."/>
            <person name="Chen Y.Y."/>
            <person name="Lin Y.F."/>
            <person name="Hsu J.L."/>
            <person name="Li C.Y."/>
            <person name="Wang Z.W."/>
            <person name="Zhao X."/>
            <person name="Zhong W.Y."/>
            <person name="Ma X.K."/>
            <person name="Ma L."/>
            <person name="Huang J."/>
            <person name="Chen G.Z."/>
            <person name="Huang M.Z."/>
            <person name="Huang L."/>
            <person name="Peng D.H."/>
            <person name="Luo Y.B."/>
            <person name="Zou S.Q."/>
            <person name="Chen S.P."/>
            <person name="Lan S."/>
            <person name="Tsai W.C."/>
            <person name="Van de Peer Y."/>
            <person name="Liu Z.J."/>
        </authorList>
    </citation>
    <scope>NUCLEOTIDE SEQUENCE [LARGE SCALE GENOMIC DNA]</scope>
    <source>
        <strain evidence="2">Lor287</strain>
    </source>
</reference>
<dbReference type="Proteomes" id="UP001418222">
    <property type="component" value="Unassembled WGS sequence"/>
</dbReference>